<dbReference type="PROSITE" id="PS00028">
    <property type="entry name" value="ZINC_FINGER_C2H2_1"/>
    <property type="match status" value="2"/>
</dbReference>
<keyword evidence="3" id="KW-0677">Repeat</keyword>
<keyword evidence="8" id="KW-0539">Nucleus</keyword>
<evidence type="ECO:0000259" key="11">
    <source>
        <dbReference type="PROSITE" id="PS50157"/>
    </source>
</evidence>
<keyword evidence="6" id="KW-0805">Transcription regulation</keyword>
<sequence length="285" mass="33283">MHIRLIPIYSFIQEYILGEILIRVMFIEDNSVISPQKKKRKRISTYNGNIENETIVLHDDGMHISKKYECNDCRMSFEHLETLNDHKKEIHVKNKKIVTLSNTSKISEDDEDFISLAKEKKKKKKNKKKKKEIKKDQTENENESFVVKEINQEVYIAAISSTTVFPNEIIRCKRQTVYDDHHKCDRKNDIFGAYTDEFIENKIHHQRSNCSNAYSTNSNLLIHSRIYSGGNPDSCDVYCKPLTSSNTFTTPYRMHTGEKPYACVVCGRSFAQNSNLTIHYRTHTM</sequence>
<dbReference type="GO" id="GO:0000981">
    <property type="term" value="F:DNA-binding transcription factor activity, RNA polymerase II-specific"/>
    <property type="evidence" value="ECO:0007669"/>
    <property type="project" value="TreeGrafter"/>
</dbReference>
<protein>
    <submittedName>
        <fullName evidence="12">Zinc finger protein</fullName>
    </submittedName>
</protein>
<reference evidence="12" key="1">
    <citation type="submission" date="2018-04" db="EMBL/GenBank/DDBJ databases">
        <title>Transcriptome assembly of Sipha flava.</title>
        <authorList>
            <person name="Scully E.D."/>
            <person name="Geib S.M."/>
            <person name="Palmer N.A."/>
            <person name="Koch K."/>
            <person name="Bradshaw J."/>
            <person name="Heng-Moss T."/>
            <person name="Sarath G."/>
        </authorList>
    </citation>
    <scope>NUCLEOTIDE SEQUENCE</scope>
</reference>
<dbReference type="GO" id="GO:0005634">
    <property type="term" value="C:nucleus"/>
    <property type="evidence" value="ECO:0007669"/>
    <property type="project" value="UniProtKB-SubCell"/>
</dbReference>
<evidence type="ECO:0000313" key="12">
    <source>
        <dbReference type="EMBL" id="MBY81491.1"/>
    </source>
</evidence>
<keyword evidence="7" id="KW-0804">Transcription</keyword>
<evidence type="ECO:0000256" key="7">
    <source>
        <dbReference type="ARBA" id="ARBA00023163"/>
    </source>
</evidence>
<evidence type="ECO:0000256" key="5">
    <source>
        <dbReference type="ARBA" id="ARBA00022833"/>
    </source>
</evidence>
<evidence type="ECO:0000256" key="3">
    <source>
        <dbReference type="ARBA" id="ARBA00022737"/>
    </source>
</evidence>
<evidence type="ECO:0000256" key="6">
    <source>
        <dbReference type="ARBA" id="ARBA00023015"/>
    </source>
</evidence>
<dbReference type="PANTHER" id="PTHR24394:SF48">
    <property type="entry name" value="ZINC FINGER PROTEIN 771"/>
    <property type="match status" value="1"/>
</dbReference>
<organism evidence="12">
    <name type="scientific">Sipha flava</name>
    <name type="common">yellow sugarcane aphid</name>
    <dbReference type="NCBI Taxonomy" id="143950"/>
    <lineage>
        <taxon>Eukaryota</taxon>
        <taxon>Metazoa</taxon>
        <taxon>Ecdysozoa</taxon>
        <taxon>Arthropoda</taxon>
        <taxon>Hexapoda</taxon>
        <taxon>Insecta</taxon>
        <taxon>Pterygota</taxon>
        <taxon>Neoptera</taxon>
        <taxon>Paraneoptera</taxon>
        <taxon>Hemiptera</taxon>
        <taxon>Sternorrhyncha</taxon>
        <taxon>Aphidomorpha</taxon>
        <taxon>Aphidoidea</taxon>
        <taxon>Aphididae</taxon>
        <taxon>Sipha</taxon>
    </lineage>
</organism>
<dbReference type="GO" id="GO:0003677">
    <property type="term" value="F:DNA binding"/>
    <property type="evidence" value="ECO:0007669"/>
    <property type="project" value="UniProtKB-KW"/>
</dbReference>
<evidence type="ECO:0000256" key="9">
    <source>
        <dbReference type="PROSITE-ProRule" id="PRU00042"/>
    </source>
</evidence>
<name>A0A2S2QUR6_9HEMI</name>
<dbReference type="AlphaFoldDB" id="A0A2S2QUR6"/>
<dbReference type="SUPFAM" id="SSF57667">
    <property type="entry name" value="beta-beta-alpha zinc fingers"/>
    <property type="match status" value="1"/>
</dbReference>
<dbReference type="EMBL" id="GGMS01012288">
    <property type="protein sequence ID" value="MBY81491.1"/>
    <property type="molecule type" value="Transcribed_RNA"/>
</dbReference>
<feature type="domain" description="C2H2-type" evidence="11">
    <location>
        <begin position="261"/>
        <end position="285"/>
    </location>
</feature>
<feature type="region of interest" description="Disordered" evidence="10">
    <location>
        <begin position="120"/>
        <end position="142"/>
    </location>
</feature>
<dbReference type="PROSITE" id="PS50157">
    <property type="entry name" value="ZINC_FINGER_C2H2_2"/>
    <property type="match status" value="2"/>
</dbReference>
<dbReference type="SMART" id="SM00355">
    <property type="entry name" value="ZnF_C2H2"/>
    <property type="match status" value="2"/>
</dbReference>
<dbReference type="Pfam" id="PF00096">
    <property type="entry name" value="zf-C2H2"/>
    <property type="match status" value="2"/>
</dbReference>
<evidence type="ECO:0000256" key="8">
    <source>
        <dbReference type="ARBA" id="ARBA00023242"/>
    </source>
</evidence>
<dbReference type="FunFam" id="3.30.160.60:FF:000358">
    <property type="entry name" value="zinc finger protein 24"/>
    <property type="match status" value="1"/>
</dbReference>
<feature type="domain" description="C2H2-type" evidence="11">
    <location>
        <begin position="68"/>
        <end position="96"/>
    </location>
</feature>
<gene>
    <name evidence="12" type="primary">ZNF146_0</name>
    <name evidence="12" type="ORF">g.112668</name>
</gene>
<dbReference type="OrthoDB" id="6607251at2759"/>
<dbReference type="PANTHER" id="PTHR24394">
    <property type="entry name" value="ZINC FINGER PROTEIN"/>
    <property type="match status" value="1"/>
</dbReference>
<feature type="compositionally biased region" description="Basic residues" evidence="10">
    <location>
        <begin position="120"/>
        <end position="132"/>
    </location>
</feature>
<evidence type="ECO:0000256" key="4">
    <source>
        <dbReference type="ARBA" id="ARBA00022771"/>
    </source>
</evidence>
<accession>A0A2S2QUR6</accession>
<evidence type="ECO:0000256" key="1">
    <source>
        <dbReference type="ARBA" id="ARBA00004123"/>
    </source>
</evidence>
<dbReference type="GO" id="GO:0008270">
    <property type="term" value="F:zinc ion binding"/>
    <property type="evidence" value="ECO:0007669"/>
    <property type="project" value="UniProtKB-KW"/>
</dbReference>
<proteinExistence type="predicted"/>
<dbReference type="Gene3D" id="3.30.160.60">
    <property type="entry name" value="Classic Zinc Finger"/>
    <property type="match status" value="2"/>
</dbReference>
<evidence type="ECO:0000256" key="10">
    <source>
        <dbReference type="SAM" id="MobiDB-lite"/>
    </source>
</evidence>
<dbReference type="InterPro" id="IPR013087">
    <property type="entry name" value="Znf_C2H2_type"/>
</dbReference>
<keyword evidence="5" id="KW-0862">Zinc</keyword>
<evidence type="ECO:0000256" key="2">
    <source>
        <dbReference type="ARBA" id="ARBA00022723"/>
    </source>
</evidence>
<dbReference type="InterPro" id="IPR036236">
    <property type="entry name" value="Znf_C2H2_sf"/>
</dbReference>
<comment type="subcellular location">
    <subcellularLocation>
        <location evidence="1">Nucleus</location>
    </subcellularLocation>
</comment>
<keyword evidence="2" id="KW-0479">Metal-binding</keyword>
<keyword evidence="4 9" id="KW-0863">Zinc-finger</keyword>